<dbReference type="Gene3D" id="3.40.50.720">
    <property type="entry name" value="NAD(P)-binding Rossmann-like Domain"/>
    <property type="match status" value="1"/>
</dbReference>
<dbReference type="EC" id="1.18.1.6" evidence="8"/>
<feature type="binding site" evidence="9">
    <location>
        <begin position="361"/>
        <end position="363"/>
    </location>
    <ligand>
        <name>FAD</name>
        <dbReference type="ChEBI" id="CHEBI:57692"/>
    </ligand>
</feature>
<feature type="binding site" evidence="9">
    <location>
        <position position="13"/>
    </location>
    <ligand>
        <name>FAD</name>
        <dbReference type="ChEBI" id="CHEBI:57692"/>
    </ligand>
</feature>
<evidence type="ECO:0000256" key="7">
    <source>
        <dbReference type="ARBA" id="ARBA00048933"/>
    </source>
</evidence>
<dbReference type="Gene3D" id="3.50.50.60">
    <property type="entry name" value="FAD/NAD(P)-binding domain"/>
    <property type="match status" value="1"/>
</dbReference>
<dbReference type="SUPFAM" id="SSF51905">
    <property type="entry name" value="FAD/NAD(P)-binding domain"/>
    <property type="match status" value="2"/>
</dbReference>
<sequence length="455" mass="49429">MHKVQDARVDMYEQLPVPYGLVRFGVAPDHPEVKNCQDTFEEVAASPRFNYIGNVRVGYDIGLAKMKPHYDAILFSYGASEDRKLGIPGEDLPGVLSAREFVGWYNGLPQFQSLAPGLDAGEQAVIIGQGNVALDVARILLTPVDVLRKTDITEQALQVLSGSRVKSVKVVGRRGPLQAAFTVKEARELMHIPGVTFEPIDQSLYPPDIKKLPRVQRRIAEVLLKGTQASPQESCKSWSLSFLKAPKSIDASEGSGHLTSVTFTNQAFSPGTDPFSKSASVTPTEETSAYPASLAFRSVGYKSAALPGFSDIGVPFDPKLGIIPNDPYGRVIAPSEGPGALTAGHVPGLYCAGWVKRGPTGVIASTMQDAFASADVIAQDWESDVPFLNTDKGEKQSTGLGWDGIKEEVIGNGVRPVSWEDWKRLDQAERSRGKELSKEREKFKTVEDMLATLDR</sequence>
<evidence type="ECO:0000256" key="1">
    <source>
        <dbReference type="ARBA" id="ARBA00001974"/>
    </source>
</evidence>
<keyword evidence="4 8" id="KW-0274">FAD</keyword>
<evidence type="ECO:0000256" key="10">
    <source>
        <dbReference type="PIRSR" id="PIRSR000362-2"/>
    </source>
</evidence>
<dbReference type="PRINTS" id="PR00419">
    <property type="entry name" value="ADXRDTASE"/>
</dbReference>
<evidence type="ECO:0000313" key="11">
    <source>
        <dbReference type="EMBL" id="KAF2245475.1"/>
    </source>
</evidence>
<feature type="binding site" evidence="10">
    <location>
        <position position="361"/>
    </location>
    <ligand>
        <name>NADP(+)</name>
        <dbReference type="ChEBI" id="CHEBI:58349"/>
    </ligand>
</feature>
<dbReference type="GeneID" id="54578415"/>
<evidence type="ECO:0000256" key="5">
    <source>
        <dbReference type="ARBA" id="ARBA00022857"/>
    </source>
</evidence>
<evidence type="ECO:0000256" key="6">
    <source>
        <dbReference type="ARBA" id="ARBA00023002"/>
    </source>
</evidence>
<keyword evidence="3 8" id="KW-0285">Flavoprotein</keyword>
<gene>
    <name evidence="11" type="ORF">BU26DRAFT_462298</name>
</gene>
<evidence type="ECO:0000256" key="4">
    <source>
        <dbReference type="ARBA" id="ARBA00022827"/>
    </source>
</evidence>
<comment type="cofactor">
    <cofactor evidence="1 8 9">
        <name>FAD</name>
        <dbReference type="ChEBI" id="CHEBI:57692"/>
    </cofactor>
</comment>
<feature type="binding site" evidence="9">
    <location>
        <position position="21"/>
    </location>
    <ligand>
        <name>FAD</name>
        <dbReference type="ChEBI" id="CHEBI:57692"/>
    </ligand>
</feature>
<dbReference type="OrthoDB" id="333024at2759"/>
<dbReference type="PANTHER" id="PTHR48467:SF1">
    <property type="entry name" value="GLUTAMATE SYNTHASE 1 [NADH], CHLOROPLASTIC-LIKE"/>
    <property type="match status" value="1"/>
</dbReference>
<evidence type="ECO:0000256" key="9">
    <source>
        <dbReference type="PIRSR" id="PIRSR000362-1"/>
    </source>
</evidence>
<keyword evidence="8" id="KW-0496">Mitochondrion</keyword>
<evidence type="ECO:0000313" key="12">
    <source>
        <dbReference type="Proteomes" id="UP000800094"/>
    </source>
</evidence>
<reference evidence="11" key="1">
    <citation type="journal article" date="2020" name="Stud. Mycol.">
        <title>101 Dothideomycetes genomes: a test case for predicting lifestyles and emergence of pathogens.</title>
        <authorList>
            <person name="Haridas S."/>
            <person name="Albert R."/>
            <person name="Binder M."/>
            <person name="Bloem J."/>
            <person name="Labutti K."/>
            <person name="Salamov A."/>
            <person name="Andreopoulos B."/>
            <person name="Baker S."/>
            <person name="Barry K."/>
            <person name="Bills G."/>
            <person name="Bluhm B."/>
            <person name="Cannon C."/>
            <person name="Castanera R."/>
            <person name="Culley D."/>
            <person name="Daum C."/>
            <person name="Ezra D."/>
            <person name="Gonzalez J."/>
            <person name="Henrissat B."/>
            <person name="Kuo A."/>
            <person name="Liang C."/>
            <person name="Lipzen A."/>
            <person name="Lutzoni F."/>
            <person name="Magnuson J."/>
            <person name="Mondo S."/>
            <person name="Nolan M."/>
            <person name="Ohm R."/>
            <person name="Pangilinan J."/>
            <person name="Park H.-J."/>
            <person name="Ramirez L."/>
            <person name="Alfaro M."/>
            <person name="Sun H."/>
            <person name="Tritt A."/>
            <person name="Yoshinaga Y."/>
            <person name="Zwiers L.-H."/>
            <person name="Turgeon B."/>
            <person name="Goodwin S."/>
            <person name="Spatafora J."/>
            <person name="Crous P."/>
            <person name="Grigoriev I."/>
        </authorList>
    </citation>
    <scope>NUCLEOTIDE SEQUENCE</scope>
    <source>
        <strain evidence="11">CBS 122368</strain>
    </source>
</reference>
<feature type="binding site" evidence="10">
    <location>
        <begin position="173"/>
        <end position="174"/>
    </location>
    <ligand>
        <name>NADP(+)</name>
        <dbReference type="ChEBI" id="CHEBI:58349"/>
    </ligand>
</feature>
<keyword evidence="5 8" id="KW-0521">NADP</keyword>
<accession>A0A6A6I4L6</accession>
<dbReference type="Proteomes" id="UP000800094">
    <property type="component" value="Unassembled WGS sequence"/>
</dbReference>
<feature type="binding site" evidence="10">
    <location>
        <position position="185"/>
    </location>
    <ligand>
        <name>NADP(+)</name>
        <dbReference type="ChEBI" id="CHEBI:58349"/>
    </ligand>
</feature>
<dbReference type="PIRSF" id="PIRSF000362">
    <property type="entry name" value="FNR"/>
    <property type="match status" value="1"/>
</dbReference>
<dbReference type="AlphaFoldDB" id="A0A6A6I4L6"/>
<dbReference type="GO" id="GO:0005739">
    <property type="term" value="C:mitochondrion"/>
    <property type="evidence" value="ECO:0007669"/>
    <property type="project" value="UniProtKB-SubCell"/>
</dbReference>
<organism evidence="11 12">
    <name type="scientific">Trematosphaeria pertusa</name>
    <dbReference type="NCBI Taxonomy" id="390896"/>
    <lineage>
        <taxon>Eukaryota</taxon>
        <taxon>Fungi</taxon>
        <taxon>Dikarya</taxon>
        <taxon>Ascomycota</taxon>
        <taxon>Pezizomycotina</taxon>
        <taxon>Dothideomycetes</taxon>
        <taxon>Pleosporomycetidae</taxon>
        <taxon>Pleosporales</taxon>
        <taxon>Massarineae</taxon>
        <taxon>Trematosphaeriaceae</taxon>
        <taxon>Trematosphaeria</taxon>
    </lineage>
</organism>
<protein>
    <recommendedName>
        <fullName evidence="8">NADPH:adrenodoxin oxidoreductase, mitochondrial</fullName>
        <ecNumber evidence="8">1.18.1.6</ecNumber>
    </recommendedName>
</protein>
<comment type="similarity">
    <text evidence="2 8">Belongs to the ferredoxin--NADP reductase type 1 family.</text>
</comment>
<feature type="binding site" evidence="9">
    <location>
        <position position="354"/>
    </location>
    <ligand>
        <name>FAD</name>
        <dbReference type="ChEBI" id="CHEBI:57692"/>
    </ligand>
</feature>
<evidence type="ECO:0000256" key="2">
    <source>
        <dbReference type="ARBA" id="ARBA00008312"/>
    </source>
</evidence>
<keyword evidence="12" id="KW-1185">Reference proteome</keyword>
<name>A0A6A6I4L6_9PLEO</name>
<dbReference type="InterPro" id="IPR021163">
    <property type="entry name" value="Ferredox_Rdtase_adrenod"/>
</dbReference>
<evidence type="ECO:0000256" key="8">
    <source>
        <dbReference type="PIRNR" id="PIRNR000362"/>
    </source>
</evidence>
<feature type="binding site" evidence="10">
    <location>
        <begin position="129"/>
        <end position="132"/>
    </location>
    <ligand>
        <name>NADP(+)</name>
        <dbReference type="ChEBI" id="CHEBI:58349"/>
    </ligand>
</feature>
<dbReference type="PANTHER" id="PTHR48467">
    <property type="entry name" value="GLUTAMATE SYNTHASE 1 [NADH], CHLOROPLASTIC-LIKE"/>
    <property type="match status" value="1"/>
</dbReference>
<dbReference type="InterPro" id="IPR036188">
    <property type="entry name" value="FAD/NAD-bd_sf"/>
</dbReference>
<dbReference type="GO" id="GO:0016491">
    <property type="term" value="F:oxidoreductase activity"/>
    <property type="evidence" value="ECO:0007669"/>
    <property type="project" value="UniProtKB-KW"/>
</dbReference>
<dbReference type="EMBL" id="ML987200">
    <property type="protein sequence ID" value="KAF2245475.1"/>
    <property type="molecule type" value="Genomic_DNA"/>
</dbReference>
<comment type="subcellular location">
    <subcellularLocation>
        <location evidence="8">Mitochondrion</location>
    </subcellularLocation>
</comment>
<feature type="binding site" evidence="9">
    <location>
        <position position="57"/>
    </location>
    <ligand>
        <name>FAD</name>
        <dbReference type="ChEBI" id="CHEBI:57692"/>
    </ligand>
</feature>
<keyword evidence="6 8" id="KW-0560">Oxidoreductase</keyword>
<proteinExistence type="inferred from homology"/>
<evidence type="ECO:0000256" key="3">
    <source>
        <dbReference type="ARBA" id="ARBA00022630"/>
    </source>
</evidence>
<dbReference type="InterPro" id="IPR055275">
    <property type="entry name" value="Ferredox_Rdtase"/>
</dbReference>
<comment type="catalytic activity">
    <reaction evidence="7 8">
        <text>2 reduced [adrenodoxin] + NADP(+) + H(+) = 2 oxidized [adrenodoxin] + NADPH</text>
        <dbReference type="Rhea" id="RHEA:42312"/>
        <dbReference type="Rhea" id="RHEA-COMP:9998"/>
        <dbReference type="Rhea" id="RHEA-COMP:9999"/>
        <dbReference type="ChEBI" id="CHEBI:15378"/>
        <dbReference type="ChEBI" id="CHEBI:33737"/>
        <dbReference type="ChEBI" id="CHEBI:33738"/>
        <dbReference type="ChEBI" id="CHEBI:57783"/>
        <dbReference type="ChEBI" id="CHEBI:58349"/>
        <dbReference type="EC" id="1.18.1.6"/>
    </reaction>
</comment>
<dbReference type="RefSeq" id="XP_033680479.1">
    <property type="nucleotide sequence ID" value="XM_033825085.1"/>
</dbReference>